<name>A0ACB8AAJ6_9AGAM</name>
<dbReference type="EMBL" id="MU267744">
    <property type="protein sequence ID" value="KAH7909737.1"/>
    <property type="molecule type" value="Genomic_DNA"/>
</dbReference>
<comment type="caution">
    <text evidence="1">The sequence shown here is derived from an EMBL/GenBank/DDBJ whole genome shotgun (WGS) entry which is preliminary data.</text>
</comment>
<keyword evidence="2" id="KW-1185">Reference proteome</keyword>
<organism evidence="1 2">
    <name type="scientific">Hygrophoropsis aurantiaca</name>
    <dbReference type="NCBI Taxonomy" id="72124"/>
    <lineage>
        <taxon>Eukaryota</taxon>
        <taxon>Fungi</taxon>
        <taxon>Dikarya</taxon>
        <taxon>Basidiomycota</taxon>
        <taxon>Agaricomycotina</taxon>
        <taxon>Agaricomycetes</taxon>
        <taxon>Agaricomycetidae</taxon>
        <taxon>Boletales</taxon>
        <taxon>Coniophorineae</taxon>
        <taxon>Hygrophoropsidaceae</taxon>
        <taxon>Hygrophoropsis</taxon>
    </lineage>
</organism>
<evidence type="ECO:0000313" key="1">
    <source>
        <dbReference type="EMBL" id="KAH7909737.1"/>
    </source>
</evidence>
<protein>
    <submittedName>
        <fullName evidence="1">Uncharacterized protein</fullName>
    </submittedName>
</protein>
<reference evidence="1" key="1">
    <citation type="journal article" date="2021" name="New Phytol.">
        <title>Evolutionary innovations through gain and loss of genes in the ectomycorrhizal Boletales.</title>
        <authorList>
            <person name="Wu G."/>
            <person name="Miyauchi S."/>
            <person name="Morin E."/>
            <person name="Kuo A."/>
            <person name="Drula E."/>
            <person name="Varga T."/>
            <person name="Kohler A."/>
            <person name="Feng B."/>
            <person name="Cao Y."/>
            <person name="Lipzen A."/>
            <person name="Daum C."/>
            <person name="Hundley H."/>
            <person name="Pangilinan J."/>
            <person name="Johnson J."/>
            <person name="Barry K."/>
            <person name="LaButti K."/>
            <person name="Ng V."/>
            <person name="Ahrendt S."/>
            <person name="Min B."/>
            <person name="Choi I.G."/>
            <person name="Park H."/>
            <person name="Plett J.M."/>
            <person name="Magnuson J."/>
            <person name="Spatafora J.W."/>
            <person name="Nagy L.G."/>
            <person name="Henrissat B."/>
            <person name="Grigoriev I.V."/>
            <person name="Yang Z.L."/>
            <person name="Xu J."/>
            <person name="Martin F.M."/>
        </authorList>
    </citation>
    <scope>NUCLEOTIDE SEQUENCE</scope>
    <source>
        <strain evidence="1">ATCC 28755</strain>
    </source>
</reference>
<gene>
    <name evidence="1" type="ORF">BJ138DRAFT_190330</name>
</gene>
<dbReference type="Proteomes" id="UP000790377">
    <property type="component" value="Unassembled WGS sequence"/>
</dbReference>
<accession>A0ACB8AAJ6</accession>
<proteinExistence type="predicted"/>
<sequence>MSMLSNEDACDTSPLDWALLVLMFLSTHVTWWAVHLPTLYRTGFGAYLHVVAWECMRIHLPSFAGFLAVAGHPPEHWHSNYYSGISTTTRTRGLGTALLKDGLIFVTTILSVVRLCTALRSPAGFDLSGMNGSLYDYPSLPTALIGACITIAGMSRVSAPRIAWITTGVLACAGAAIVTAVALSDTGPEKTNVWYGILFTYLAMSLPLALIAPRTILPVLCVTIAALARVGGPAAGALSADAYFPYCQLKGKAFGGVLVALGVLAGLLALYGFIRCRPREPVRPPENVIDKEDLESRGVGSDRMDGKWKGDTELRPVTY</sequence>
<evidence type="ECO:0000313" key="2">
    <source>
        <dbReference type="Proteomes" id="UP000790377"/>
    </source>
</evidence>